<name>A0ABR4UL71_9FLAO</name>
<dbReference type="EMBL" id="JPRI01000004">
    <property type="protein sequence ID" value="KFF25678.1"/>
    <property type="molecule type" value="Genomic_DNA"/>
</dbReference>
<keyword evidence="2" id="KW-1185">Reference proteome</keyword>
<evidence type="ECO:0000313" key="1">
    <source>
        <dbReference type="EMBL" id="KFF25678.1"/>
    </source>
</evidence>
<accession>A0ABR4UL71</accession>
<reference evidence="1 2" key="1">
    <citation type="submission" date="2014-07" db="EMBL/GenBank/DDBJ databases">
        <title>Genome of Chryseobacterium vrystaatense LMG 22846.</title>
        <authorList>
            <person name="Pipes S.E."/>
            <person name="Stropko S.J."/>
            <person name="Newman J.D."/>
        </authorList>
    </citation>
    <scope>NUCLEOTIDE SEQUENCE [LARGE SCALE GENOMIC DNA]</scope>
    <source>
        <strain evidence="1 2">LMG 22846</strain>
    </source>
</reference>
<evidence type="ECO:0008006" key="3">
    <source>
        <dbReference type="Google" id="ProtNLM"/>
    </source>
</evidence>
<organism evidence="1 2">
    <name type="scientific">Chryseobacterium vrystaatense</name>
    <dbReference type="NCBI Taxonomy" id="307480"/>
    <lineage>
        <taxon>Bacteria</taxon>
        <taxon>Pseudomonadati</taxon>
        <taxon>Bacteroidota</taxon>
        <taxon>Flavobacteriia</taxon>
        <taxon>Flavobacteriales</taxon>
        <taxon>Weeksellaceae</taxon>
        <taxon>Chryseobacterium group</taxon>
        <taxon>Chryseobacterium</taxon>
    </lineage>
</organism>
<dbReference type="Proteomes" id="UP000028719">
    <property type="component" value="Unassembled WGS sequence"/>
</dbReference>
<proteinExistence type="predicted"/>
<sequence>MKKRVSVLQTAIDSMQIIFKKLNILFTGVEKAVRKSLADLTCLFFSTTGTKVFDTSVSF</sequence>
<comment type="caution">
    <text evidence="1">The sequence shown here is derived from an EMBL/GenBank/DDBJ whole genome shotgun (WGS) entry which is preliminary data.</text>
</comment>
<evidence type="ECO:0000313" key="2">
    <source>
        <dbReference type="Proteomes" id="UP000028719"/>
    </source>
</evidence>
<protein>
    <recommendedName>
        <fullName evidence="3">Transposase</fullName>
    </recommendedName>
</protein>
<gene>
    <name evidence="1" type="ORF">IW16_12365</name>
</gene>